<feature type="compositionally biased region" description="Basic and acidic residues" evidence="1">
    <location>
        <begin position="82"/>
        <end position="99"/>
    </location>
</feature>
<comment type="caution">
    <text evidence="2">The sequence shown here is derived from an EMBL/GenBank/DDBJ whole genome shotgun (WGS) entry which is preliminary data.</text>
</comment>
<feature type="region of interest" description="Disordered" evidence="1">
    <location>
        <begin position="34"/>
        <end position="99"/>
    </location>
</feature>
<evidence type="ECO:0000256" key="1">
    <source>
        <dbReference type="SAM" id="MobiDB-lite"/>
    </source>
</evidence>
<name>A0A0J7K5R6_LASNI</name>
<dbReference type="EMBL" id="LBMM01013567">
    <property type="protein sequence ID" value="KMQ85574.1"/>
    <property type="molecule type" value="Genomic_DNA"/>
</dbReference>
<reference evidence="2 3" key="1">
    <citation type="submission" date="2015-04" db="EMBL/GenBank/DDBJ databases">
        <title>Lasius niger genome sequencing.</title>
        <authorList>
            <person name="Konorov E.A."/>
            <person name="Nikitin M.A."/>
            <person name="Kirill M.V."/>
            <person name="Chang P."/>
        </authorList>
    </citation>
    <scope>NUCLEOTIDE SEQUENCE [LARGE SCALE GENOMIC DNA]</scope>
    <source>
        <tissue evidence="2">Whole</tissue>
    </source>
</reference>
<dbReference type="AlphaFoldDB" id="A0A0J7K5R6"/>
<keyword evidence="3" id="KW-1185">Reference proteome</keyword>
<protein>
    <submittedName>
        <fullName evidence="2">Uncharacterized protein</fullName>
    </submittedName>
</protein>
<dbReference type="Proteomes" id="UP000036403">
    <property type="component" value="Unassembled WGS sequence"/>
</dbReference>
<dbReference type="PaxDb" id="67767-A0A0J7K5R6"/>
<feature type="compositionally biased region" description="Basic and acidic residues" evidence="1">
    <location>
        <begin position="34"/>
        <end position="75"/>
    </location>
</feature>
<evidence type="ECO:0000313" key="3">
    <source>
        <dbReference type="Proteomes" id="UP000036403"/>
    </source>
</evidence>
<proteinExistence type="predicted"/>
<gene>
    <name evidence="2" type="ORF">RF55_15789</name>
</gene>
<evidence type="ECO:0000313" key="2">
    <source>
        <dbReference type="EMBL" id="KMQ85574.1"/>
    </source>
</evidence>
<accession>A0A0J7K5R6</accession>
<sequence length="99" mass="11647">MEGIEGDSFEERCRLLKLMLERILGRKVKLRGVEERIGEGGKKKKVSGRERMDGDEGEDGRKGKRKEEAARNEKDKKRRKTERKEGGRRDEKYKDLKKK</sequence>
<organism evidence="2 3">
    <name type="scientific">Lasius niger</name>
    <name type="common">Black garden ant</name>
    <dbReference type="NCBI Taxonomy" id="67767"/>
    <lineage>
        <taxon>Eukaryota</taxon>
        <taxon>Metazoa</taxon>
        <taxon>Ecdysozoa</taxon>
        <taxon>Arthropoda</taxon>
        <taxon>Hexapoda</taxon>
        <taxon>Insecta</taxon>
        <taxon>Pterygota</taxon>
        <taxon>Neoptera</taxon>
        <taxon>Endopterygota</taxon>
        <taxon>Hymenoptera</taxon>
        <taxon>Apocrita</taxon>
        <taxon>Aculeata</taxon>
        <taxon>Formicoidea</taxon>
        <taxon>Formicidae</taxon>
        <taxon>Formicinae</taxon>
        <taxon>Lasius</taxon>
        <taxon>Lasius</taxon>
    </lineage>
</organism>